<protein>
    <submittedName>
        <fullName evidence="1">Uncharacterized protein</fullName>
    </submittedName>
</protein>
<reference evidence="1 2" key="1">
    <citation type="submission" date="2020-09" db="EMBL/GenBank/DDBJ databases">
        <title>De no assembly of potato wild relative species, Solanum commersonii.</title>
        <authorList>
            <person name="Cho K."/>
        </authorList>
    </citation>
    <scope>NUCLEOTIDE SEQUENCE [LARGE SCALE GENOMIC DNA]</scope>
    <source>
        <strain evidence="1">LZ3.2</strain>
        <tissue evidence="1">Leaf</tissue>
    </source>
</reference>
<evidence type="ECO:0000313" key="2">
    <source>
        <dbReference type="Proteomes" id="UP000824120"/>
    </source>
</evidence>
<sequence>MVEKDRIHSGTVMNQVQLNVDIKVTQVVIGLTRVIGSRMSNRARLSETNKGKRGIVPLNTNHIRKCDILFGTDQKGNDAA</sequence>
<organism evidence="1 2">
    <name type="scientific">Solanum commersonii</name>
    <name type="common">Commerson's wild potato</name>
    <name type="synonym">Commerson's nightshade</name>
    <dbReference type="NCBI Taxonomy" id="4109"/>
    <lineage>
        <taxon>Eukaryota</taxon>
        <taxon>Viridiplantae</taxon>
        <taxon>Streptophyta</taxon>
        <taxon>Embryophyta</taxon>
        <taxon>Tracheophyta</taxon>
        <taxon>Spermatophyta</taxon>
        <taxon>Magnoliopsida</taxon>
        <taxon>eudicotyledons</taxon>
        <taxon>Gunneridae</taxon>
        <taxon>Pentapetalae</taxon>
        <taxon>asterids</taxon>
        <taxon>lamiids</taxon>
        <taxon>Solanales</taxon>
        <taxon>Solanaceae</taxon>
        <taxon>Solanoideae</taxon>
        <taxon>Solaneae</taxon>
        <taxon>Solanum</taxon>
    </lineage>
</organism>
<keyword evidence="2" id="KW-1185">Reference proteome</keyword>
<dbReference type="AlphaFoldDB" id="A0A9J5W1U7"/>
<proteinExistence type="predicted"/>
<dbReference type="Proteomes" id="UP000824120">
    <property type="component" value="Chromosome 12"/>
</dbReference>
<accession>A0A9J5W1U7</accession>
<comment type="caution">
    <text evidence="1">The sequence shown here is derived from an EMBL/GenBank/DDBJ whole genome shotgun (WGS) entry which is preliminary data.</text>
</comment>
<dbReference type="EMBL" id="JACXVP010000012">
    <property type="protein sequence ID" value="KAG5569461.1"/>
    <property type="molecule type" value="Genomic_DNA"/>
</dbReference>
<name>A0A9J5W1U7_SOLCO</name>
<gene>
    <name evidence="1" type="ORF">H5410_059227</name>
</gene>
<evidence type="ECO:0000313" key="1">
    <source>
        <dbReference type="EMBL" id="KAG5569461.1"/>
    </source>
</evidence>